<dbReference type="Pfam" id="PF18895">
    <property type="entry name" value="T4SS_pilin"/>
    <property type="match status" value="1"/>
</dbReference>
<dbReference type="InterPro" id="IPR043993">
    <property type="entry name" value="T4SS_pilin"/>
</dbReference>
<sequence>MSCPTNLGDCLKFQGTAATTEYSTTSDLINNILPNIYIAGGIIIFFMILIGGFTIIANAGNADKIADGTKTITSAIIGLLVLFASYWIIQIIQVTTGVSILNSNL</sequence>
<organism evidence="2 3">
    <name type="scientific">Candidatus Collierbacteria bacterium CG09_land_8_20_14_0_10_46_12</name>
    <dbReference type="NCBI Taxonomy" id="1974533"/>
    <lineage>
        <taxon>Bacteria</taxon>
        <taxon>Candidatus Collieribacteriota</taxon>
    </lineage>
</organism>
<evidence type="ECO:0000313" key="3">
    <source>
        <dbReference type="Proteomes" id="UP000229574"/>
    </source>
</evidence>
<keyword evidence="1" id="KW-0812">Transmembrane</keyword>
<evidence type="ECO:0000313" key="2">
    <source>
        <dbReference type="EMBL" id="PIS18040.1"/>
    </source>
</evidence>
<keyword evidence="1" id="KW-0472">Membrane</keyword>
<evidence type="ECO:0000256" key="1">
    <source>
        <dbReference type="SAM" id="Phobius"/>
    </source>
</evidence>
<protein>
    <submittedName>
        <fullName evidence="2">Uncharacterized protein</fullName>
    </submittedName>
</protein>
<dbReference type="AlphaFoldDB" id="A0A2H0WZF3"/>
<dbReference type="Proteomes" id="UP000229574">
    <property type="component" value="Unassembled WGS sequence"/>
</dbReference>
<reference evidence="3" key="1">
    <citation type="submission" date="2017-09" db="EMBL/GenBank/DDBJ databases">
        <title>Depth-based differentiation of microbial function through sediment-hosted aquifers and enrichment of novel symbionts in the deep terrestrial subsurface.</title>
        <authorList>
            <person name="Probst A.J."/>
            <person name="Ladd B."/>
            <person name="Jarett J.K."/>
            <person name="Geller-Mcgrath D.E."/>
            <person name="Sieber C.M.K."/>
            <person name="Emerson J.B."/>
            <person name="Anantharaman K."/>
            <person name="Thomas B.C."/>
            <person name="Malmstrom R."/>
            <person name="Stieglmeier M."/>
            <person name="Klingl A."/>
            <person name="Woyke T."/>
            <person name="Ryan C.M."/>
            <person name="Banfield J.F."/>
        </authorList>
    </citation>
    <scope>NUCLEOTIDE SEQUENCE [LARGE SCALE GENOMIC DNA]</scope>
</reference>
<comment type="caution">
    <text evidence="2">The sequence shown here is derived from an EMBL/GenBank/DDBJ whole genome shotgun (WGS) entry which is preliminary data.</text>
</comment>
<keyword evidence="1" id="KW-1133">Transmembrane helix</keyword>
<gene>
    <name evidence="2" type="ORF">COT54_01420</name>
</gene>
<feature type="transmembrane region" description="Helical" evidence="1">
    <location>
        <begin position="36"/>
        <end position="59"/>
    </location>
</feature>
<name>A0A2H0WZF3_9BACT</name>
<accession>A0A2H0WZF3</accession>
<feature type="transmembrane region" description="Helical" evidence="1">
    <location>
        <begin position="71"/>
        <end position="89"/>
    </location>
</feature>
<dbReference type="EMBL" id="PEYY01000062">
    <property type="protein sequence ID" value="PIS18040.1"/>
    <property type="molecule type" value="Genomic_DNA"/>
</dbReference>
<proteinExistence type="predicted"/>